<name>A0A2T6G492_9BACL</name>
<dbReference type="InterPro" id="IPR000551">
    <property type="entry name" value="MerR-type_HTH_dom"/>
</dbReference>
<reference evidence="3 4" key="1">
    <citation type="submission" date="2018-03" db="EMBL/GenBank/DDBJ databases">
        <title>Genome sequence of Paenibacillus elgii strain AC13 an antimicrobial compound producing bacteria.</title>
        <authorList>
            <person name="Kurokawa A.S."/>
            <person name="Araujo J.F."/>
            <person name="Costa R.A."/>
            <person name="Ortega D.B."/>
            <person name="Pires A.S."/>
            <person name="Pappas G.J.Jr."/>
            <person name="Franco O.L."/>
            <person name="Barreto C."/>
            <person name="Magalhaes B.S."/>
            <person name="Kruger R.H."/>
        </authorList>
    </citation>
    <scope>NUCLEOTIDE SEQUENCE [LARGE SCALE GENOMIC DNA]</scope>
    <source>
        <strain evidence="3 4">AC13</strain>
    </source>
</reference>
<dbReference type="InterPro" id="IPR047057">
    <property type="entry name" value="MerR_fam"/>
</dbReference>
<comment type="caution">
    <text evidence="3">The sequence shown here is derived from an EMBL/GenBank/DDBJ whole genome shotgun (WGS) entry which is preliminary data.</text>
</comment>
<dbReference type="PROSITE" id="PS50937">
    <property type="entry name" value="HTH_MERR_2"/>
    <property type="match status" value="1"/>
</dbReference>
<evidence type="ECO:0000259" key="2">
    <source>
        <dbReference type="PROSITE" id="PS50937"/>
    </source>
</evidence>
<proteinExistence type="predicted"/>
<gene>
    <name evidence="3" type="ORF">C8Z91_10955</name>
</gene>
<dbReference type="Pfam" id="PF13411">
    <property type="entry name" value="MerR_1"/>
    <property type="match status" value="1"/>
</dbReference>
<dbReference type="GO" id="GO:0003700">
    <property type="term" value="F:DNA-binding transcription factor activity"/>
    <property type="evidence" value="ECO:0007669"/>
    <property type="project" value="InterPro"/>
</dbReference>
<dbReference type="SUPFAM" id="SSF55136">
    <property type="entry name" value="Probable bacterial effector-binding domain"/>
    <property type="match status" value="1"/>
</dbReference>
<feature type="domain" description="HTH merR-type" evidence="2">
    <location>
        <begin position="2"/>
        <end position="71"/>
    </location>
</feature>
<dbReference type="PANTHER" id="PTHR30204:SF97">
    <property type="entry name" value="MERR FAMILY REGULATORY PROTEIN"/>
    <property type="match status" value="1"/>
</dbReference>
<evidence type="ECO:0000256" key="1">
    <source>
        <dbReference type="ARBA" id="ARBA00023125"/>
    </source>
</evidence>
<organism evidence="3 4">
    <name type="scientific">Paenibacillus elgii</name>
    <dbReference type="NCBI Taxonomy" id="189691"/>
    <lineage>
        <taxon>Bacteria</taxon>
        <taxon>Bacillati</taxon>
        <taxon>Bacillota</taxon>
        <taxon>Bacilli</taxon>
        <taxon>Bacillales</taxon>
        <taxon>Paenibacillaceae</taxon>
        <taxon>Paenibacillus</taxon>
    </lineage>
</organism>
<dbReference type="PANTHER" id="PTHR30204">
    <property type="entry name" value="REDOX-CYCLING DRUG-SENSING TRANSCRIPTIONAL ACTIVATOR SOXR"/>
    <property type="match status" value="1"/>
</dbReference>
<evidence type="ECO:0000313" key="3">
    <source>
        <dbReference type="EMBL" id="PUA38986.1"/>
    </source>
</evidence>
<evidence type="ECO:0000313" key="4">
    <source>
        <dbReference type="Proteomes" id="UP000244184"/>
    </source>
</evidence>
<dbReference type="Pfam" id="PF06445">
    <property type="entry name" value="GyrI-like"/>
    <property type="match status" value="1"/>
</dbReference>
<dbReference type="Proteomes" id="UP000244184">
    <property type="component" value="Unassembled WGS sequence"/>
</dbReference>
<dbReference type="SMART" id="SM00422">
    <property type="entry name" value="HTH_MERR"/>
    <property type="match status" value="1"/>
</dbReference>
<sequence length="267" mass="31347">MLYKIGEFSKINKISQRMLRYYDEKSLLKPRKDEVNGYRYYTNDDIKTVSKIKLLRKYHFSMDEIKHVLEMDSEAIKAIFQQKIAELNEKAMEYIDVIEEMKACIEPNQTITRVNAYDVFWGVRKPFHAFCLRNVVDEAGLELLLEQLQYHVNKMNPVLSGKAFSIFHSVQESDVYRYDVEVGQPILLEREITDSRIQCFEETNYISTIHMGSYDSISFAYSALYDWASSHGYRLDGPFIEKYYADKSVAIDKDDFVTEVGIAIKRH</sequence>
<dbReference type="InterPro" id="IPR029442">
    <property type="entry name" value="GyrI-like"/>
</dbReference>
<accession>A0A2T6G492</accession>
<dbReference type="AlphaFoldDB" id="A0A2T6G492"/>
<dbReference type="InterPro" id="IPR011256">
    <property type="entry name" value="Reg_factor_effector_dom_sf"/>
</dbReference>
<protein>
    <recommendedName>
        <fullName evidence="2">HTH merR-type domain-containing protein</fullName>
    </recommendedName>
</protein>
<dbReference type="RefSeq" id="WP_108531441.1">
    <property type="nucleotide sequence ID" value="NZ_PYHP01000030.1"/>
</dbReference>
<dbReference type="Gene3D" id="1.10.1660.10">
    <property type="match status" value="1"/>
</dbReference>
<dbReference type="SUPFAM" id="SSF46955">
    <property type="entry name" value="Putative DNA-binding domain"/>
    <property type="match status" value="1"/>
</dbReference>
<dbReference type="EMBL" id="PYHP01000030">
    <property type="protein sequence ID" value="PUA38986.1"/>
    <property type="molecule type" value="Genomic_DNA"/>
</dbReference>
<dbReference type="InterPro" id="IPR009061">
    <property type="entry name" value="DNA-bd_dom_put_sf"/>
</dbReference>
<keyword evidence="1" id="KW-0238">DNA-binding</keyword>
<dbReference type="Gene3D" id="3.20.80.10">
    <property type="entry name" value="Regulatory factor, effector binding domain"/>
    <property type="match status" value="1"/>
</dbReference>
<dbReference type="GO" id="GO:0003677">
    <property type="term" value="F:DNA binding"/>
    <property type="evidence" value="ECO:0007669"/>
    <property type="project" value="UniProtKB-KW"/>
</dbReference>